<dbReference type="PANTHER" id="PTHR33143">
    <property type="entry name" value="F16F4.1 PROTEIN-RELATED"/>
    <property type="match status" value="1"/>
</dbReference>
<feature type="region of interest" description="Disordered" evidence="1">
    <location>
        <begin position="1"/>
        <end position="57"/>
    </location>
</feature>
<reference evidence="3" key="1">
    <citation type="submission" date="2019-09" db="EMBL/GenBank/DDBJ databases">
        <title>Draft genome information of white flower Hibiscus syriacus.</title>
        <authorList>
            <person name="Kim Y.-M."/>
        </authorList>
    </citation>
    <scope>NUCLEOTIDE SEQUENCE [LARGE SCALE GENOMIC DNA]</scope>
    <source>
        <strain evidence="3">YM2019G1</strain>
    </source>
</reference>
<accession>A0A6A2ZHN3</accession>
<proteinExistence type="predicted"/>
<sequence>MDSQFPTGGTTPKRQLQIQGPRPAPLKVGKDSHKIRKPPHPPSHAASGQPAAAAAAAVADQRRQPVIIYAVSPKVIHANESEFMSIVQRYTGLSSGDFSGGGDVSPAARLAVTEKASPSPREKIVDSGITGEGGMDEGLIRPPTGILSPAPETLPAVSTGTFFTPTSEARMMSPWHDWSPMIHGSGFMMSPLISSPNSDIFAQIWNF</sequence>
<dbReference type="Proteomes" id="UP000436088">
    <property type="component" value="Unassembled WGS sequence"/>
</dbReference>
<evidence type="ECO:0000256" key="1">
    <source>
        <dbReference type="SAM" id="MobiDB-lite"/>
    </source>
</evidence>
<feature type="compositionally biased region" description="Polar residues" evidence="1">
    <location>
        <begin position="1"/>
        <end position="18"/>
    </location>
</feature>
<gene>
    <name evidence="3" type="ORF">F3Y22_tig00110890pilonHSYRG00093</name>
</gene>
<dbReference type="GO" id="GO:0005634">
    <property type="term" value="C:nucleus"/>
    <property type="evidence" value="ECO:0007669"/>
    <property type="project" value="TreeGrafter"/>
</dbReference>
<protein>
    <submittedName>
        <fullName evidence="3">Ankyrin repeat family protein</fullName>
    </submittedName>
</protein>
<feature type="domain" description="VQ" evidence="2">
    <location>
        <begin position="71"/>
        <end position="96"/>
    </location>
</feature>
<dbReference type="InterPro" id="IPR008889">
    <property type="entry name" value="VQ"/>
</dbReference>
<dbReference type="AlphaFoldDB" id="A0A6A2ZHN3"/>
<dbReference type="EMBL" id="VEPZ02001149">
    <property type="protein sequence ID" value="KAE8691213.1"/>
    <property type="molecule type" value="Genomic_DNA"/>
</dbReference>
<dbReference type="Pfam" id="PF05678">
    <property type="entry name" value="VQ"/>
    <property type="match status" value="1"/>
</dbReference>
<dbReference type="OrthoDB" id="1518325at2759"/>
<dbReference type="InterPro" id="IPR039607">
    <property type="entry name" value="VQ_8/17/18/20/21/25"/>
</dbReference>
<organism evidence="3 4">
    <name type="scientific">Hibiscus syriacus</name>
    <name type="common">Rose of Sharon</name>
    <dbReference type="NCBI Taxonomy" id="106335"/>
    <lineage>
        <taxon>Eukaryota</taxon>
        <taxon>Viridiplantae</taxon>
        <taxon>Streptophyta</taxon>
        <taxon>Embryophyta</taxon>
        <taxon>Tracheophyta</taxon>
        <taxon>Spermatophyta</taxon>
        <taxon>Magnoliopsida</taxon>
        <taxon>eudicotyledons</taxon>
        <taxon>Gunneridae</taxon>
        <taxon>Pentapetalae</taxon>
        <taxon>rosids</taxon>
        <taxon>malvids</taxon>
        <taxon>Malvales</taxon>
        <taxon>Malvaceae</taxon>
        <taxon>Malvoideae</taxon>
        <taxon>Hibiscus</taxon>
    </lineage>
</organism>
<feature type="region of interest" description="Disordered" evidence="1">
    <location>
        <begin position="112"/>
        <end position="136"/>
    </location>
</feature>
<keyword evidence="4" id="KW-1185">Reference proteome</keyword>
<feature type="compositionally biased region" description="Low complexity" evidence="1">
    <location>
        <begin position="43"/>
        <end position="57"/>
    </location>
</feature>
<name>A0A6A2ZHN3_HIBSY</name>
<evidence type="ECO:0000313" key="4">
    <source>
        <dbReference type="Proteomes" id="UP000436088"/>
    </source>
</evidence>
<dbReference type="PANTHER" id="PTHR33143:SF50">
    <property type="entry name" value="PROTEIN MKS1"/>
    <property type="match status" value="1"/>
</dbReference>
<evidence type="ECO:0000259" key="2">
    <source>
        <dbReference type="Pfam" id="PF05678"/>
    </source>
</evidence>
<evidence type="ECO:0000313" key="3">
    <source>
        <dbReference type="EMBL" id="KAE8691213.1"/>
    </source>
</evidence>
<comment type="caution">
    <text evidence="3">The sequence shown here is derived from an EMBL/GenBank/DDBJ whole genome shotgun (WGS) entry which is preliminary data.</text>
</comment>